<sequence length="132" mass="14545">MGSSTDDFETAELDSIINVIVLNPANQLDTFSEMWYHVFLWVLFSSLFVHFCAAALAFGMLKEHKHGRFLPLLIVIFGVVSPLTGGVVTSAVIAGVYRASRFQMKALYALIWGIGQTILAAVMSYTRILATL</sequence>
<dbReference type="RefSeq" id="XP_022236011.1">
    <property type="nucleotide sequence ID" value="XM_022380303.1"/>
</dbReference>
<dbReference type="RefSeq" id="XP_013791245.1">
    <property type="nucleotide sequence ID" value="XM_013935791.2"/>
</dbReference>
<dbReference type="InterPro" id="IPR019334">
    <property type="entry name" value="TMEM170A/B/YPR153W-like"/>
</dbReference>
<keyword evidence="7" id="KW-1185">Reference proteome</keyword>
<keyword evidence="4 6" id="KW-1133">Transmembrane helix</keyword>
<dbReference type="PANTHER" id="PTHR22779:SF6">
    <property type="entry name" value="SD17342P"/>
    <property type="match status" value="1"/>
</dbReference>
<keyword evidence="5 6" id="KW-0472">Membrane</keyword>
<dbReference type="GeneID" id="106475079"/>
<evidence type="ECO:0000313" key="7">
    <source>
        <dbReference type="Proteomes" id="UP000694941"/>
    </source>
</evidence>
<evidence type="ECO:0000313" key="9">
    <source>
        <dbReference type="RefSeq" id="XP_013791238.1"/>
    </source>
</evidence>
<feature type="transmembrane region" description="Helical" evidence="6">
    <location>
        <begin position="106"/>
        <end position="126"/>
    </location>
</feature>
<feature type="transmembrane region" description="Helical" evidence="6">
    <location>
        <begin position="34"/>
        <end position="58"/>
    </location>
</feature>
<name>A0ABM1BYS5_LIMPO</name>
<feature type="transmembrane region" description="Helical" evidence="6">
    <location>
        <begin position="70"/>
        <end position="94"/>
    </location>
</feature>
<keyword evidence="3 6" id="KW-0812">Transmembrane</keyword>
<evidence type="ECO:0000256" key="5">
    <source>
        <dbReference type="ARBA" id="ARBA00023136"/>
    </source>
</evidence>
<protein>
    <submittedName>
        <fullName evidence="8 9">Transmembrane protein 170B-like</fullName>
    </submittedName>
</protein>
<accession>A0ABM1BYS5</accession>
<organism evidence="7 8">
    <name type="scientific">Limulus polyphemus</name>
    <name type="common">Atlantic horseshoe crab</name>
    <dbReference type="NCBI Taxonomy" id="6850"/>
    <lineage>
        <taxon>Eukaryota</taxon>
        <taxon>Metazoa</taxon>
        <taxon>Ecdysozoa</taxon>
        <taxon>Arthropoda</taxon>
        <taxon>Chelicerata</taxon>
        <taxon>Merostomata</taxon>
        <taxon>Xiphosura</taxon>
        <taxon>Limulidae</taxon>
        <taxon>Limulus</taxon>
    </lineage>
</organism>
<dbReference type="Pfam" id="PF10190">
    <property type="entry name" value="Tmemb_170"/>
    <property type="match status" value="1"/>
</dbReference>
<reference evidence="8 9" key="1">
    <citation type="submission" date="2025-05" db="UniProtKB">
        <authorList>
            <consortium name="RefSeq"/>
        </authorList>
    </citation>
    <scope>IDENTIFICATION</scope>
    <source>
        <tissue evidence="8 9">Muscle</tissue>
    </source>
</reference>
<gene>
    <name evidence="8 9 10 11" type="primary">LOC106475079</name>
</gene>
<evidence type="ECO:0000256" key="4">
    <source>
        <dbReference type="ARBA" id="ARBA00022989"/>
    </source>
</evidence>
<evidence type="ECO:0000256" key="1">
    <source>
        <dbReference type="ARBA" id="ARBA00004141"/>
    </source>
</evidence>
<proteinExistence type="inferred from homology"/>
<dbReference type="RefSeq" id="XP_013791238.1">
    <property type="nucleotide sequence ID" value="XM_013935784.2"/>
</dbReference>
<evidence type="ECO:0000256" key="2">
    <source>
        <dbReference type="ARBA" id="ARBA00006325"/>
    </source>
</evidence>
<dbReference type="PANTHER" id="PTHR22779">
    <property type="entry name" value="SD17342P"/>
    <property type="match status" value="1"/>
</dbReference>
<comment type="subcellular location">
    <subcellularLocation>
        <location evidence="1">Membrane</location>
        <topology evidence="1">Multi-pass membrane protein</topology>
    </subcellularLocation>
</comment>
<evidence type="ECO:0000313" key="11">
    <source>
        <dbReference type="RefSeq" id="XP_022236011.1"/>
    </source>
</evidence>
<evidence type="ECO:0000313" key="10">
    <source>
        <dbReference type="RefSeq" id="XP_013791245.1"/>
    </source>
</evidence>
<evidence type="ECO:0000256" key="3">
    <source>
        <dbReference type="ARBA" id="ARBA00022692"/>
    </source>
</evidence>
<evidence type="ECO:0000313" key="8">
    <source>
        <dbReference type="RefSeq" id="XP_013791230.1"/>
    </source>
</evidence>
<dbReference type="Proteomes" id="UP000694941">
    <property type="component" value="Unplaced"/>
</dbReference>
<evidence type="ECO:0000256" key="6">
    <source>
        <dbReference type="SAM" id="Phobius"/>
    </source>
</evidence>
<comment type="similarity">
    <text evidence="2">Belongs to the TMEM170 family.</text>
</comment>
<dbReference type="RefSeq" id="XP_013791230.1">
    <property type="nucleotide sequence ID" value="XM_013935776.2"/>
</dbReference>